<dbReference type="AlphaFoldDB" id="A0A7W7VTS8"/>
<gene>
    <name evidence="2" type="ORF">FHR34_001629</name>
</gene>
<organism evidence="2 3">
    <name type="scientific">Kitasatospora kifunensis</name>
    <name type="common">Streptomyces kifunensis</name>
    <dbReference type="NCBI Taxonomy" id="58351"/>
    <lineage>
        <taxon>Bacteria</taxon>
        <taxon>Bacillati</taxon>
        <taxon>Actinomycetota</taxon>
        <taxon>Actinomycetes</taxon>
        <taxon>Kitasatosporales</taxon>
        <taxon>Streptomycetaceae</taxon>
        <taxon>Kitasatospora</taxon>
    </lineage>
</organism>
<name>A0A7W7VTS8_KITKI</name>
<evidence type="ECO:0000313" key="3">
    <source>
        <dbReference type="Proteomes" id="UP000540506"/>
    </source>
</evidence>
<keyword evidence="1" id="KW-1133">Transmembrane helix</keyword>
<comment type="caution">
    <text evidence="2">The sequence shown here is derived from an EMBL/GenBank/DDBJ whole genome shotgun (WGS) entry which is preliminary data.</text>
</comment>
<evidence type="ECO:0000313" key="2">
    <source>
        <dbReference type="EMBL" id="MBB4922636.1"/>
    </source>
</evidence>
<evidence type="ECO:0000256" key="1">
    <source>
        <dbReference type="SAM" id="Phobius"/>
    </source>
</evidence>
<accession>A0A7W7VTS8</accession>
<sequence>MSDKLNLATVVHNGPHLEGPMADVWMAVGGVGVMIAIFGAGLIRKGMDAGRKPMSSPAGPVVLLVGLVMAVGGFWAA</sequence>
<dbReference type="EMBL" id="JACHJV010000001">
    <property type="protein sequence ID" value="MBB4922636.1"/>
    <property type="molecule type" value="Genomic_DNA"/>
</dbReference>
<feature type="transmembrane region" description="Helical" evidence="1">
    <location>
        <begin position="55"/>
        <end position="76"/>
    </location>
</feature>
<keyword evidence="3" id="KW-1185">Reference proteome</keyword>
<dbReference type="RefSeq" id="WP_184934776.1">
    <property type="nucleotide sequence ID" value="NZ_JACHJV010000001.1"/>
</dbReference>
<reference evidence="2 3" key="1">
    <citation type="submission" date="2020-08" db="EMBL/GenBank/DDBJ databases">
        <title>Sequencing the genomes of 1000 actinobacteria strains.</title>
        <authorList>
            <person name="Klenk H.-P."/>
        </authorList>
    </citation>
    <scope>NUCLEOTIDE SEQUENCE [LARGE SCALE GENOMIC DNA]</scope>
    <source>
        <strain evidence="2 3">DSM 41654</strain>
    </source>
</reference>
<keyword evidence="1" id="KW-0812">Transmembrane</keyword>
<dbReference type="Proteomes" id="UP000540506">
    <property type="component" value="Unassembled WGS sequence"/>
</dbReference>
<feature type="transmembrane region" description="Helical" evidence="1">
    <location>
        <begin position="24"/>
        <end position="43"/>
    </location>
</feature>
<protein>
    <submittedName>
        <fullName evidence="2">Uncharacterized protein</fullName>
    </submittedName>
</protein>
<keyword evidence="1" id="KW-0472">Membrane</keyword>
<proteinExistence type="predicted"/>